<dbReference type="GO" id="GO:0004619">
    <property type="term" value="F:phosphoglycerate mutase activity"/>
    <property type="evidence" value="ECO:0007669"/>
    <property type="project" value="UniProtKB-EC"/>
</dbReference>
<dbReference type="Proteomes" id="UP000576645">
    <property type="component" value="Unassembled WGS sequence"/>
</dbReference>
<comment type="catalytic activity">
    <reaction evidence="1">
        <text>(2R)-2-phosphoglycerate = (2R)-3-phosphoglycerate</text>
        <dbReference type="Rhea" id="RHEA:15901"/>
        <dbReference type="ChEBI" id="CHEBI:58272"/>
        <dbReference type="ChEBI" id="CHEBI:58289"/>
        <dbReference type="EC" id="5.4.2.12"/>
    </reaction>
</comment>
<comment type="function">
    <text evidence="2">Catalyzes the interconversion of 2-phosphoglycerate and 3-phosphoglycerate.</text>
</comment>
<dbReference type="SUPFAM" id="SSF53649">
    <property type="entry name" value="Alkaline phosphatase-like"/>
    <property type="match status" value="1"/>
</dbReference>
<dbReference type="GO" id="GO:0006096">
    <property type="term" value="P:glycolytic process"/>
    <property type="evidence" value="ECO:0007669"/>
    <property type="project" value="UniProtKB-KW"/>
</dbReference>
<gene>
    <name evidence="8" type="primary">apgM</name>
    <name evidence="8" type="ORF">F0238_25540</name>
</gene>
<dbReference type="InterPro" id="IPR017850">
    <property type="entry name" value="Alkaline_phosphatase_core_sf"/>
</dbReference>
<evidence type="ECO:0000256" key="1">
    <source>
        <dbReference type="ARBA" id="ARBA00000370"/>
    </source>
</evidence>
<evidence type="ECO:0000313" key="9">
    <source>
        <dbReference type="Proteomes" id="UP000576645"/>
    </source>
</evidence>
<name>A0AAP6ZR92_9VIBR</name>
<dbReference type="EC" id="5.4.2.12" evidence="8"/>
<dbReference type="RefSeq" id="WP_095573073.1">
    <property type="nucleotide sequence ID" value="NZ_JBJZOQ010000010.1"/>
</dbReference>
<dbReference type="Gene3D" id="3.40.720.10">
    <property type="entry name" value="Alkaline Phosphatase, subunit A"/>
    <property type="match status" value="2"/>
</dbReference>
<reference evidence="8 9" key="1">
    <citation type="submission" date="2019-09" db="EMBL/GenBank/DDBJ databases">
        <title>Draft genome sequencing and comparative genomics of hatchery-associated Vibrios.</title>
        <authorList>
            <person name="Kehlet-Delgado H."/>
            <person name="Mueller R.S."/>
        </authorList>
    </citation>
    <scope>NUCLEOTIDE SEQUENCE [LARGE SCALE GENOMIC DNA]</scope>
    <source>
        <strain evidence="8 9">09-121-3</strain>
    </source>
</reference>
<evidence type="ECO:0000313" key="8">
    <source>
        <dbReference type="EMBL" id="NOJ26082.1"/>
    </source>
</evidence>
<dbReference type="CDD" id="cd16011">
    <property type="entry name" value="iPGM_like"/>
    <property type="match status" value="1"/>
</dbReference>
<feature type="region of interest" description="Disordered" evidence="6">
    <location>
        <begin position="161"/>
        <end position="184"/>
    </location>
</feature>
<dbReference type="InterPro" id="IPR004456">
    <property type="entry name" value="Pglycerate_mutase_ApgM"/>
</dbReference>
<evidence type="ECO:0000256" key="2">
    <source>
        <dbReference type="ARBA" id="ARBA00002315"/>
    </source>
</evidence>
<protein>
    <submittedName>
        <fullName evidence="8">2,3-bisphosphoglycerate-independent phosphoglycerate mutase</fullName>
        <ecNumber evidence="8">5.4.2.12</ecNumber>
    </submittedName>
</protein>
<comment type="caution">
    <text evidence="8">The sequence shown here is derived from an EMBL/GenBank/DDBJ whole genome shotgun (WGS) entry which is preliminary data.</text>
</comment>
<sequence length="415" mass="44817">MKKQMLLVIADGMGDLPLAELDNKTPLEYANTPHLARLAAKGLCGSVYPVTAGVPVGTDVGHLAIFGYDPHEVYNGRGPIEAYGAGIDLQPNDIAFRGNFATVSDEFTVLDRRAGRINEDTLALTEALDGMVLSCGAEVIVKPLSAHRVAVVLRGANLSPSVTETDPGTAREGEKVQQSRATTDSEEAVLTAAAINELCEKMYAKLSLHPINAERVRNGKPAANMILLRGIGTAKKLDTVVDKYNVKAGCVAGDRTVLGIARMAGLDTYHEESFTAGFDTNYIGKADAALKMIHSNYEWVVLHVKAPDLAGHDNLAKEKVRTAEKIDSMIGYMLEQIDQDQCYFSFTSDHSTPCSKRDHSGHPVPTLLAGSDTIPSHVENFGERYVQTGSLQNLVANDFFKIQMDYLGKVKKLGA</sequence>
<dbReference type="AlphaFoldDB" id="A0AAP6ZR92"/>
<evidence type="ECO:0000256" key="5">
    <source>
        <dbReference type="ARBA" id="ARBA00023152"/>
    </source>
</evidence>
<dbReference type="Pfam" id="PF01676">
    <property type="entry name" value="Metalloenzyme"/>
    <property type="match status" value="1"/>
</dbReference>
<evidence type="ECO:0000256" key="6">
    <source>
        <dbReference type="SAM" id="MobiDB-lite"/>
    </source>
</evidence>
<dbReference type="GO" id="GO:0046872">
    <property type="term" value="F:metal ion binding"/>
    <property type="evidence" value="ECO:0007669"/>
    <property type="project" value="InterPro"/>
</dbReference>
<comment type="similarity">
    <text evidence="4">Belongs to the BPG-independent phosphoglycerate mutase family. A-PGAM subfamily.</text>
</comment>
<evidence type="ECO:0000259" key="7">
    <source>
        <dbReference type="Pfam" id="PF01676"/>
    </source>
</evidence>
<keyword evidence="8" id="KW-0413">Isomerase</keyword>
<dbReference type="Gene3D" id="3.30.70.2130">
    <property type="entry name" value="Metalloenzyme domain"/>
    <property type="match status" value="1"/>
</dbReference>
<proteinExistence type="inferred from homology"/>
<dbReference type="InterPro" id="IPR042253">
    <property type="entry name" value="Pglycerate_mutase_ApgM_sf"/>
</dbReference>
<dbReference type="PIRSF" id="PIRSF006392">
    <property type="entry name" value="IPGAM_arch"/>
    <property type="match status" value="1"/>
</dbReference>
<dbReference type="NCBIfam" id="TIGR00306">
    <property type="entry name" value="apgM"/>
    <property type="match status" value="1"/>
</dbReference>
<dbReference type="PANTHER" id="PTHR31209:SF0">
    <property type="entry name" value="METALLOENZYME DOMAIN-CONTAINING PROTEIN"/>
    <property type="match status" value="1"/>
</dbReference>
<dbReference type="EMBL" id="VTXP01000025">
    <property type="protein sequence ID" value="NOJ26082.1"/>
    <property type="molecule type" value="Genomic_DNA"/>
</dbReference>
<comment type="pathway">
    <text evidence="3">Carbohydrate degradation.</text>
</comment>
<accession>A0AAP6ZR92</accession>
<evidence type="ECO:0000256" key="4">
    <source>
        <dbReference type="ARBA" id="ARBA00005524"/>
    </source>
</evidence>
<keyword evidence="5" id="KW-0324">Glycolysis</keyword>
<organism evidence="8 9">
    <name type="scientific">Vibrio coralliilyticus</name>
    <dbReference type="NCBI Taxonomy" id="190893"/>
    <lineage>
        <taxon>Bacteria</taxon>
        <taxon>Pseudomonadati</taxon>
        <taxon>Pseudomonadota</taxon>
        <taxon>Gammaproteobacteria</taxon>
        <taxon>Vibrionales</taxon>
        <taxon>Vibrionaceae</taxon>
        <taxon>Vibrio</taxon>
    </lineage>
</organism>
<dbReference type="PANTHER" id="PTHR31209">
    <property type="entry name" value="COFACTOR-INDEPENDENT PHOSPHOGLYCERATE MUTASE"/>
    <property type="match status" value="1"/>
</dbReference>
<dbReference type="InterPro" id="IPR006124">
    <property type="entry name" value="Metalloenzyme"/>
</dbReference>
<dbReference type="Pfam" id="PF10143">
    <property type="entry name" value="PhosphMutase"/>
    <property type="match status" value="1"/>
</dbReference>
<feature type="domain" description="Metalloenzyme" evidence="7">
    <location>
        <begin position="3"/>
        <end position="405"/>
    </location>
</feature>
<evidence type="ECO:0000256" key="3">
    <source>
        <dbReference type="ARBA" id="ARBA00004921"/>
    </source>
</evidence>